<organism evidence="2 4">
    <name type="scientific">Tamilnaduibacter salinus</name>
    <dbReference type="NCBI Taxonomy" id="1484056"/>
    <lineage>
        <taxon>Bacteria</taxon>
        <taxon>Pseudomonadati</taxon>
        <taxon>Pseudomonadota</taxon>
        <taxon>Gammaproteobacteria</taxon>
        <taxon>Pseudomonadales</taxon>
        <taxon>Marinobacteraceae</taxon>
        <taxon>Tamilnaduibacter</taxon>
    </lineage>
</organism>
<dbReference type="AlphaFoldDB" id="A0A2A2HZ88"/>
<evidence type="ECO:0000313" key="4">
    <source>
        <dbReference type="Proteomes" id="UP000218332"/>
    </source>
</evidence>
<evidence type="ECO:0000313" key="3">
    <source>
        <dbReference type="EMBL" id="PVY70834.1"/>
    </source>
</evidence>
<dbReference type="EMBL" id="QEKQ01000008">
    <property type="protein sequence ID" value="PVY70834.1"/>
    <property type="molecule type" value="Genomic_DNA"/>
</dbReference>
<dbReference type="EMBL" id="NMPM01000085">
    <property type="protein sequence ID" value="PAV24991.1"/>
    <property type="molecule type" value="Genomic_DNA"/>
</dbReference>
<gene>
    <name evidence="3" type="ORF">C8D92_108191</name>
    <name evidence="2" type="ORF">CF392_13300</name>
</gene>
<accession>A0A2A2HZ88</accession>
<feature type="domain" description="Glycosyltransferase 2-like" evidence="1">
    <location>
        <begin position="39"/>
        <end position="142"/>
    </location>
</feature>
<evidence type="ECO:0000259" key="1">
    <source>
        <dbReference type="Pfam" id="PF00535"/>
    </source>
</evidence>
<dbReference type="Gene3D" id="3.90.550.10">
    <property type="entry name" value="Spore Coat Polysaccharide Biosynthesis Protein SpsA, Chain A"/>
    <property type="match status" value="1"/>
</dbReference>
<dbReference type="Proteomes" id="UP000245887">
    <property type="component" value="Unassembled WGS sequence"/>
</dbReference>
<dbReference type="Proteomes" id="UP000218332">
    <property type="component" value="Unassembled WGS sequence"/>
</dbReference>
<dbReference type="Pfam" id="PF00535">
    <property type="entry name" value="Glycos_transf_2"/>
    <property type="match status" value="1"/>
</dbReference>
<dbReference type="RefSeq" id="WP_095611941.1">
    <property type="nucleotide sequence ID" value="NZ_NMPM01000085.1"/>
</dbReference>
<name>A0A2A2HZ88_9GAMM</name>
<keyword evidence="3" id="KW-0808">Transferase</keyword>
<dbReference type="InterPro" id="IPR029044">
    <property type="entry name" value="Nucleotide-diphossugar_trans"/>
</dbReference>
<evidence type="ECO:0000313" key="2">
    <source>
        <dbReference type="EMBL" id="PAV24991.1"/>
    </source>
</evidence>
<dbReference type="OrthoDB" id="5245171at2"/>
<dbReference type="SUPFAM" id="SSF53448">
    <property type="entry name" value="Nucleotide-diphospho-sugar transferases"/>
    <property type="match status" value="1"/>
</dbReference>
<keyword evidence="4" id="KW-1185">Reference proteome</keyword>
<dbReference type="InterPro" id="IPR001173">
    <property type="entry name" value="Glyco_trans_2-like"/>
</dbReference>
<sequence length="295" mass="32958">MSDRTVVRRRTFNQRHVSLTVALSTVGKRIASFEQQVIDLKSQTRSDFELLILLQNSNDLVASRLEEVLLKHAVHFQVSVVVSDTVGLLLSRNLALANASAPLVLLADDDCRYYESSCERVIEEADRNPESEIMTFQAHSDQGCLLNPRNAISVTRQHSVRSIMSVCSVEIAVRASLRDRFPRLFDERFGLGTPFNTGGENIMLLDNLKRGVRITQHPVVVVSHPAVSSGTGKNGLEQLAFAKGAMLKRMFGWKGGVLLLVFMLLKRISKEGPHFQLRHVRSGLEGCRKSPRVEK</sequence>
<dbReference type="CDD" id="cd00761">
    <property type="entry name" value="Glyco_tranf_GTA_type"/>
    <property type="match status" value="1"/>
</dbReference>
<proteinExistence type="predicted"/>
<protein>
    <submittedName>
        <fullName evidence="3">Glycosyl transferase family 2</fullName>
    </submittedName>
</protein>
<comment type="caution">
    <text evidence="2">The sequence shown here is derived from an EMBL/GenBank/DDBJ whole genome shotgun (WGS) entry which is preliminary data.</text>
</comment>
<reference evidence="3 5" key="2">
    <citation type="submission" date="2018-04" db="EMBL/GenBank/DDBJ databases">
        <title>Genomic Encyclopedia of Type Strains, Phase IV (KMG-IV): sequencing the most valuable type-strain genomes for metagenomic binning, comparative biology and taxonomic classification.</title>
        <authorList>
            <person name="Goeker M."/>
        </authorList>
    </citation>
    <scope>NUCLEOTIDE SEQUENCE [LARGE SCALE GENOMIC DNA]</scope>
    <source>
        <strain evidence="3 5">DSM 28688</strain>
    </source>
</reference>
<reference evidence="2 4" key="1">
    <citation type="submission" date="2017-07" db="EMBL/GenBank/DDBJ databases">
        <title>Tamlnaduibacter salinus (Mi-7) genome sequencing.</title>
        <authorList>
            <person name="Verma A."/>
            <person name="Krishnamurthi S."/>
        </authorList>
    </citation>
    <scope>NUCLEOTIDE SEQUENCE [LARGE SCALE GENOMIC DNA]</scope>
    <source>
        <strain evidence="2 4">Mi-7</strain>
    </source>
</reference>
<dbReference type="GO" id="GO:0016740">
    <property type="term" value="F:transferase activity"/>
    <property type="evidence" value="ECO:0007669"/>
    <property type="project" value="UniProtKB-KW"/>
</dbReference>
<evidence type="ECO:0000313" key="5">
    <source>
        <dbReference type="Proteomes" id="UP000245887"/>
    </source>
</evidence>